<evidence type="ECO:0000313" key="2">
    <source>
        <dbReference type="EMBL" id="EIE20762.1"/>
    </source>
</evidence>
<evidence type="ECO:0000256" key="1">
    <source>
        <dbReference type="SAM" id="MobiDB-lite"/>
    </source>
</evidence>
<keyword evidence="3" id="KW-1185">Reference proteome</keyword>
<organism evidence="2 3">
    <name type="scientific">Coccomyxa subellipsoidea (strain C-169)</name>
    <name type="common">Green microalga</name>
    <dbReference type="NCBI Taxonomy" id="574566"/>
    <lineage>
        <taxon>Eukaryota</taxon>
        <taxon>Viridiplantae</taxon>
        <taxon>Chlorophyta</taxon>
        <taxon>core chlorophytes</taxon>
        <taxon>Trebouxiophyceae</taxon>
        <taxon>Trebouxiophyceae incertae sedis</taxon>
        <taxon>Coccomyxaceae</taxon>
        <taxon>Coccomyxa</taxon>
        <taxon>Coccomyxa subellipsoidea</taxon>
    </lineage>
</organism>
<name>I0YQU3_COCSC</name>
<protein>
    <submittedName>
        <fullName evidence="2">Uncharacterized protein</fullName>
    </submittedName>
</protein>
<reference evidence="2 3" key="1">
    <citation type="journal article" date="2012" name="Genome Biol.">
        <title>The genome of the polar eukaryotic microalga coccomyxa subellipsoidea reveals traits of cold adaptation.</title>
        <authorList>
            <person name="Blanc G."/>
            <person name="Agarkova I."/>
            <person name="Grimwood J."/>
            <person name="Kuo A."/>
            <person name="Brueggeman A."/>
            <person name="Dunigan D."/>
            <person name="Gurnon J."/>
            <person name="Ladunga I."/>
            <person name="Lindquist E."/>
            <person name="Lucas S."/>
            <person name="Pangilinan J."/>
            <person name="Proschold T."/>
            <person name="Salamov A."/>
            <person name="Schmutz J."/>
            <person name="Weeks D."/>
            <person name="Yamada T."/>
            <person name="Claverie J.M."/>
            <person name="Grigoriev I."/>
            <person name="Van Etten J."/>
            <person name="Lomsadze A."/>
            <person name="Borodovsky M."/>
        </authorList>
    </citation>
    <scope>NUCLEOTIDE SEQUENCE [LARGE SCALE GENOMIC DNA]</scope>
    <source>
        <strain evidence="2 3">C-169</strain>
    </source>
</reference>
<dbReference type="GeneID" id="17038741"/>
<dbReference type="Proteomes" id="UP000007264">
    <property type="component" value="Unassembled WGS sequence"/>
</dbReference>
<sequence>MWEHYKSGAAPPSATSEHRRDLRQARLASPRLRRSWTLHTRKCSAIPRCPSASLHAQSEIAI</sequence>
<dbReference type="AlphaFoldDB" id="I0YQU3"/>
<evidence type="ECO:0000313" key="3">
    <source>
        <dbReference type="Proteomes" id="UP000007264"/>
    </source>
</evidence>
<gene>
    <name evidence="2" type="ORF">COCSUDRAFT_33885</name>
</gene>
<proteinExistence type="predicted"/>
<comment type="caution">
    <text evidence="2">The sequence shown here is derived from an EMBL/GenBank/DDBJ whole genome shotgun (WGS) entry which is preliminary data.</text>
</comment>
<feature type="region of interest" description="Disordered" evidence="1">
    <location>
        <begin position="1"/>
        <end position="23"/>
    </location>
</feature>
<accession>I0YQU3</accession>
<dbReference type="RefSeq" id="XP_005645306.1">
    <property type="nucleotide sequence ID" value="XM_005645249.1"/>
</dbReference>
<dbReference type="EMBL" id="AGSI01000014">
    <property type="protein sequence ID" value="EIE20762.1"/>
    <property type="molecule type" value="Genomic_DNA"/>
</dbReference>
<dbReference type="KEGG" id="csl:COCSUDRAFT_33885"/>